<evidence type="ECO:0000256" key="1">
    <source>
        <dbReference type="SAM" id="Phobius"/>
    </source>
</evidence>
<feature type="transmembrane region" description="Helical" evidence="1">
    <location>
        <begin position="193"/>
        <end position="214"/>
    </location>
</feature>
<feature type="transmembrane region" description="Helical" evidence="1">
    <location>
        <begin position="465"/>
        <end position="481"/>
    </location>
</feature>
<keyword evidence="1" id="KW-0812">Transmembrane</keyword>
<dbReference type="EMBL" id="FMBM01000001">
    <property type="protein sequence ID" value="SCC79453.1"/>
    <property type="molecule type" value="Genomic_DNA"/>
</dbReference>
<comment type="caution">
    <text evidence="2">The sequence shown here is derived from an EMBL/GenBank/DDBJ whole genome shotgun (WGS) entry which is preliminary data.</text>
</comment>
<feature type="transmembrane region" description="Helical" evidence="1">
    <location>
        <begin position="97"/>
        <end position="114"/>
    </location>
</feature>
<keyword evidence="1" id="KW-1133">Transmembrane helix</keyword>
<sequence>MIVGAAIILLTFSLYGRITDIANSADARQNLHSAYNLAFNGVISHSTSDEPQAGNYREPLPIISLAIHILAHPALSSELSIDEINEGKAVIAAKSHILFWVLLLYFGIMLVSYVSIPNKFLAAAVAAVSVYMTNLFFVDNPGIIDRLMTELHAAALLVWSSAFIILALRTGRFLWFCIAGISLALLSLTKALFLYVAIGFIVYLIIFYCITGYFQTRIRSFALVGAMVLSTAIVLSPWMIRNYIHFQSFEITQRGGVVMLVRAFKNDMTDVEWRGAFYVYGPSPIRNWLEDNMGYSRDDLEIDGPLKRLNRSRSSFAAADLQAERMGRAEDAITFYRAARAERVRLREYYQELGVDNAAHRADEALQQQALALISQNPIQHLKTTIAFMWRGMWSFRSQSVSSDAVTTLNALGFCALWTLFLIGIFRFNPTMIAITILPVGALAFLGLTSHFIPRYSAMTIPNMLLAFIIASVWIFEWFFIRAQNIWQQHAASFRGYIWRKG</sequence>
<name>A0ABY0K667_9HYPH</name>
<evidence type="ECO:0000313" key="2">
    <source>
        <dbReference type="EMBL" id="SCC79453.1"/>
    </source>
</evidence>
<keyword evidence="1" id="KW-0472">Membrane</keyword>
<feature type="transmembrane region" description="Helical" evidence="1">
    <location>
        <begin position="220"/>
        <end position="240"/>
    </location>
</feature>
<accession>A0ABY0K667</accession>
<gene>
    <name evidence="2" type="ORF">GA0071312_0889</name>
</gene>
<proteinExistence type="predicted"/>
<evidence type="ECO:0008006" key="4">
    <source>
        <dbReference type="Google" id="ProtNLM"/>
    </source>
</evidence>
<feature type="transmembrane region" description="Helical" evidence="1">
    <location>
        <begin position="405"/>
        <end position="426"/>
    </location>
</feature>
<feature type="transmembrane region" description="Helical" evidence="1">
    <location>
        <begin position="120"/>
        <end position="138"/>
    </location>
</feature>
<dbReference type="Proteomes" id="UP000182800">
    <property type="component" value="Unassembled WGS sequence"/>
</dbReference>
<organism evidence="2 3">
    <name type="scientific">Saliniramus fredricksonii</name>
    <dbReference type="NCBI Taxonomy" id="1653334"/>
    <lineage>
        <taxon>Bacteria</taxon>
        <taxon>Pseudomonadati</taxon>
        <taxon>Pseudomonadota</taxon>
        <taxon>Alphaproteobacteria</taxon>
        <taxon>Hyphomicrobiales</taxon>
        <taxon>Salinarimonadaceae</taxon>
        <taxon>Saliniramus</taxon>
    </lineage>
</organism>
<keyword evidence="3" id="KW-1185">Reference proteome</keyword>
<feature type="transmembrane region" description="Helical" evidence="1">
    <location>
        <begin position="432"/>
        <end position="453"/>
    </location>
</feature>
<reference evidence="2 3" key="1">
    <citation type="submission" date="2016-08" db="EMBL/GenBank/DDBJ databases">
        <authorList>
            <person name="Varghese N."/>
            <person name="Submissions Spin"/>
        </authorList>
    </citation>
    <scope>NUCLEOTIDE SEQUENCE [LARGE SCALE GENOMIC DNA]</scope>
    <source>
        <strain evidence="2 3">HL-109</strain>
    </source>
</reference>
<evidence type="ECO:0000313" key="3">
    <source>
        <dbReference type="Proteomes" id="UP000182800"/>
    </source>
</evidence>
<protein>
    <recommendedName>
        <fullName evidence="4">Glycosyltransferase RgtA/B/C/D-like domain-containing protein</fullName>
    </recommendedName>
</protein>
<feature type="transmembrane region" description="Helical" evidence="1">
    <location>
        <begin position="150"/>
        <end position="167"/>
    </location>
</feature>